<feature type="domain" description="N-acetyltransferase" evidence="3">
    <location>
        <begin position="2"/>
        <end position="146"/>
    </location>
</feature>
<dbReference type="PANTHER" id="PTHR43877">
    <property type="entry name" value="AMINOALKYLPHOSPHONATE N-ACETYLTRANSFERASE-RELATED-RELATED"/>
    <property type="match status" value="1"/>
</dbReference>
<gene>
    <name evidence="4" type="ORF">HK107_05815</name>
</gene>
<dbReference type="InterPro" id="IPR000182">
    <property type="entry name" value="GNAT_dom"/>
</dbReference>
<keyword evidence="2" id="KW-0012">Acyltransferase</keyword>
<dbReference type="CDD" id="cd04301">
    <property type="entry name" value="NAT_SF"/>
    <property type="match status" value="1"/>
</dbReference>
<dbReference type="GO" id="GO:0016747">
    <property type="term" value="F:acyltransferase activity, transferring groups other than amino-acyl groups"/>
    <property type="evidence" value="ECO:0007669"/>
    <property type="project" value="InterPro"/>
</dbReference>
<dbReference type="InterPro" id="IPR050832">
    <property type="entry name" value="Bact_Acetyltransf"/>
</dbReference>
<evidence type="ECO:0000259" key="3">
    <source>
        <dbReference type="PROSITE" id="PS51186"/>
    </source>
</evidence>
<protein>
    <submittedName>
        <fullName evidence="4">GNAT family N-acetyltransferase</fullName>
    </submittedName>
</protein>
<evidence type="ECO:0000256" key="2">
    <source>
        <dbReference type="ARBA" id="ARBA00023315"/>
    </source>
</evidence>
<organism evidence="4 5">
    <name type="scientific">Parvularcula mediterranea</name>
    <dbReference type="NCBI Taxonomy" id="2732508"/>
    <lineage>
        <taxon>Bacteria</taxon>
        <taxon>Pseudomonadati</taxon>
        <taxon>Pseudomonadota</taxon>
        <taxon>Alphaproteobacteria</taxon>
        <taxon>Parvularculales</taxon>
        <taxon>Parvularculaceae</taxon>
        <taxon>Parvularcula</taxon>
    </lineage>
</organism>
<dbReference type="Proteomes" id="UP000536835">
    <property type="component" value="Unassembled WGS sequence"/>
</dbReference>
<dbReference type="Gene3D" id="3.40.630.30">
    <property type="match status" value="1"/>
</dbReference>
<dbReference type="AlphaFoldDB" id="A0A7Y3RLP5"/>
<dbReference type="SUPFAM" id="SSF55729">
    <property type="entry name" value="Acyl-CoA N-acyltransferases (Nat)"/>
    <property type="match status" value="1"/>
</dbReference>
<keyword evidence="5" id="KW-1185">Reference proteome</keyword>
<sequence length="146" mass="16201">MTKFRPMRPSDRSSIIAMLDANIPEAFAPGEREVFLSFLDAIGERYRVFEEAGEVLAAYALSPDDETGEARIQWFMAHPAAHGRGLGRAMMAEAMTGAQAMGARCIHIAASHVSEGFYARCGAETVQRKRDGWAPRMHRVDMELKL</sequence>
<reference evidence="4 5" key="1">
    <citation type="submission" date="2020-05" db="EMBL/GenBank/DDBJ databases">
        <title>Parvularcula mediterraneae sp. nov., isolated from polypropylene straw from shallow seawater of the seashore of Laganas in Zakynthos island, Greece.</title>
        <authorList>
            <person name="Szabo I."/>
            <person name="Al-Omari J."/>
            <person name="Rado J."/>
            <person name="Szerdahelyi G.S."/>
        </authorList>
    </citation>
    <scope>NUCLEOTIDE SEQUENCE [LARGE SCALE GENOMIC DNA]</scope>
    <source>
        <strain evidence="4 5">ZS-1/3</strain>
    </source>
</reference>
<accession>A0A7Y3RLP5</accession>
<dbReference type="InterPro" id="IPR016181">
    <property type="entry name" value="Acyl_CoA_acyltransferase"/>
</dbReference>
<keyword evidence="1 4" id="KW-0808">Transferase</keyword>
<evidence type="ECO:0000313" key="4">
    <source>
        <dbReference type="EMBL" id="NNU15836.1"/>
    </source>
</evidence>
<dbReference type="Pfam" id="PF00583">
    <property type="entry name" value="Acetyltransf_1"/>
    <property type="match status" value="1"/>
</dbReference>
<evidence type="ECO:0000256" key="1">
    <source>
        <dbReference type="ARBA" id="ARBA00022679"/>
    </source>
</evidence>
<dbReference type="EMBL" id="JABFCX010000002">
    <property type="protein sequence ID" value="NNU15836.1"/>
    <property type="molecule type" value="Genomic_DNA"/>
</dbReference>
<proteinExistence type="predicted"/>
<dbReference type="RefSeq" id="WP_173197593.1">
    <property type="nucleotide sequence ID" value="NZ_JABFCX010000002.1"/>
</dbReference>
<comment type="caution">
    <text evidence="4">The sequence shown here is derived from an EMBL/GenBank/DDBJ whole genome shotgun (WGS) entry which is preliminary data.</text>
</comment>
<name>A0A7Y3RLP5_9PROT</name>
<evidence type="ECO:0000313" key="5">
    <source>
        <dbReference type="Proteomes" id="UP000536835"/>
    </source>
</evidence>
<dbReference type="PROSITE" id="PS51186">
    <property type="entry name" value="GNAT"/>
    <property type="match status" value="1"/>
</dbReference>